<dbReference type="RefSeq" id="WP_377570880.1">
    <property type="nucleotide sequence ID" value="NZ_JBHTMP010000018.1"/>
</dbReference>
<sequence length="316" mass="34250">MTIGKHVTQFAGLPCFPFEEGEPLPADDHPPIAWRVESWEEDMGDWEEGRPSPTFRQEFESFLDTVDPATVTALVIGSWGYAAFNIAPIEQLCAAASRLTNLRALFLGDITYEECEISWIKQGDLTPLLAAYPDLEVLRVRGTDGLELTPVRHTALRELAFESGGLPATVVRAVGECDLPALEHLELWLGSSYYQGDATVADLAPILAGTRLPALRHLGLRDAEITDEIAAELGTAPVVARLDTLDLSMGALGDEGVAALLAGQPLTHLRRLDLHHHFVGEESAARLTAALPNVEVDLSDPQQPDGDGDRYVAVSE</sequence>
<feature type="region of interest" description="Disordered" evidence="1">
    <location>
        <begin position="297"/>
        <end position="316"/>
    </location>
</feature>
<reference evidence="3" key="1">
    <citation type="journal article" date="2019" name="Int. J. Syst. Evol. Microbiol.">
        <title>The Global Catalogue of Microorganisms (GCM) 10K type strain sequencing project: providing services to taxonomists for standard genome sequencing and annotation.</title>
        <authorList>
            <consortium name="The Broad Institute Genomics Platform"/>
            <consortium name="The Broad Institute Genome Sequencing Center for Infectious Disease"/>
            <person name="Wu L."/>
            <person name="Ma J."/>
        </authorList>
    </citation>
    <scope>NUCLEOTIDE SEQUENCE [LARGE SCALE GENOMIC DNA]</scope>
    <source>
        <strain evidence="3">JCM 31037</strain>
    </source>
</reference>
<dbReference type="InterPro" id="IPR032675">
    <property type="entry name" value="LRR_dom_sf"/>
</dbReference>
<proteinExistence type="predicted"/>
<dbReference type="EMBL" id="JBHTMP010000018">
    <property type="protein sequence ID" value="MFD1322217.1"/>
    <property type="molecule type" value="Genomic_DNA"/>
</dbReference>
<name>A0ABW3YFM1_9ACTN</name>
<evidence type="ECO:0000313" key="3">
    <source>
        <dbReference type="Proteomes" id="UP001597260"/>
    </source>
</evidence>
<comment type="caution">
    <text evidence="2">The sequence shown here is derived from an EMBL/GenBank/DDBJ whole genome shotgun (WGS) entry which is preliminary data.</text>
</comment>
<dbReference type="SUPFAM" id="SSF52047">
    <property type="entry name" value="RNI-like"/>
    <property type="match status" value="1"/>
</dbReference>
<dbReference type="InterPro" id="IPR047722">
    <property type="entry name" value="STM4015-like"/>
</dbReference>
<evidence type="ECO:0000256" key="1">
    <source>
        <dbReference type="SAM" id="MobiDB-lite"/>
    </source>
</evidence>
<dbReference type="NCBIfam" id="NF038076">
    <property type="entry name" value="fam_STM4015"/>
    <property type="match status" value="1"/>
</dbReference>
<accession>A0ABW3YFM1</accession>
<evidence type="ECO:0000313" key="2">
    <source>
        <dbReference type="EMBL" id="MFD1322217.1"/>
    </source>
</evidence>
<organism evidence="2 3">
    <name type="scientific">Micromonospora sonneratiae</name>
    <dbReference type="NCBI Taxonomy" id="1184706"/>
    <lineage>
        <taxon>Bacteria</taxon>
        <taxon>Bacillati</taxon>
        <taxon>Actinomycetota</taxon>
        <taxon>Actinomycetes</taxon>
        <taxon>Micromonosporales</taxon>
        <taxon>Micromonosporaceae</taxon>
        <taxon>Micromonospora</taxon>
    </lineage>
</organism>
<gene>
    <name evidence="2" type="ORF">ACFQ4H_14060</name>
</gene>
<dbReference type="Proteomes" id="UP001597260">
    <property type="component" value="Unassembled WGS sequence"/>
</dbReference>
<keyword evidence="3" id="KW-1185">Reference proteome</keyword>
<dbReference type="Gene3D" id="3.80.10.10">
    <property type="entry name" value="Ribonuclease Inhibitor"/>
    <property type="match status" value="1"/>
</dbReference>
<protein>
    <submittedName>
        <fullName evidence="2">STM4015 family protein</fullName>
    </submittedName>
</protein>